<protein>
    <submittedName>
        <fullName evidence="3">DUF4307 domain-containing protein</fullName>
    </submittedName>
</protein>
<keyword evidence="2" id="KW-0472">Membrane</keyword>
<evidence type="ECO:0000313" key="3">
    <source>
        <dbReference type="EMBL" id="MCH6162277.1"/>
    </source>
</evidence>
<evidence type="ECO:0000256" key="1">
    <source>
        <dbReference type="SAM" id="MobiDB-lite"/>
    </source>
</evidence>
<evidence type="ECO:0000313" key="4">
    <source>
        <dbReference type="Proteomes" id="UP001166784"/>
    </source>
</evidence>
<dbReference type="EMBL" id="JAKWJU010000002">
    <property type="protein sequence ID" value="MCH6162277.1"/>
    <property type="molecule type" value="Genomic_DNA"/>
</dbReference>
<sequence length="167" mass="17260">MVDVRSADGGRPVDGGRGAEDERSHEGGLPRGRYGRYGATGGGPGRDARTDRRLKIVGGVLGVLSLAGIGWIGADYVGGQPVSGQVIKFKVVSGRTVEVHLEVRKDAGAQGVCTLRARAADGAEVGRKDVTVAGGAEQVDTVASLRTTRRATSAELLGCEPRETEGH</sequence>
<organism evidence="3 4">
    <name type="scientific">Streptomyces marispadix</name>
    <dbReference type="NCBI Taxonomy" id="2922868"/>
    <lineage>
        <taxon>Bacteria</taxon>
        <taxon>Bacillati</taxon>
        <taxon>Actinomycetota</taxon>
        <taxon>Actinomycetes</taxon>
        <taxon>Kitasatosporales</taxon>
        <taxon>Streptomycetaceae</taxon>
        <taxon>Streptomyces</taxon>
    </lineage>
</organism>
<keyword evidence="2" id="KW-1133">Transmembrane helix</keyword>
<gene>
    <name evidence="3" type="ORF">MMA15_18370</name>
</gene>
<proteinExistence type="predicted"/>
<accession>A0ABS9T197</accession>
<keyword evidence="4" id="KW-1185">Reference proteome</keyword>
<comment type="caution">
    <text evidence="3">The sequence shown here is derived from an EMBL/GenBank/DDBJ whole genome shotgun (WGS) entry which is preliminary data.</text>
</comment>
<dbReference type="RefSeq" id="WP_241061148.1">
    <property type="nucleotide sequence ID" value="NZ_JAKWJU010000002.1"/>
</dbReference>
<evidence type="ECO:0000256" key="2">
    <source>
        <dbReference type="SAM" id="Phobius"/>
    </source>
</evidence>
<dbReference type="Proteomes" id="UP001166784">
    <property type="component" value="Unassembled WGS sequence"/>
</dbReference>
<dbReference type="Pfam" id="PF14155">
    <property type="entry name" value="DUF4307"/>
    <property type="match status" value="1"/>
</dbReference>
<reference evidence="3" key="1">
    <citation type="submission" date="2022-03" db="EMBL/GenBank/DDBJ databases">
        <authorList>
            <person name="Santos J.D.N."/>
            <person name="Kallscheuer N."/>
            <person name="Jogler C."/>
            <person name="Lage O.M."/>
        </authorList>
    </citation>
    <scope>NUCLEOTIDE SEQUENCE</scope>
    <source>
        <strain evidence="3">M600PL45_2</strain>
    </source>
</reference>
<dbReference type="InterPro" id="IPR025443">
    <property type="entry name" value="DUF4307"/>
</dbReference>
<reference evidence="3" key="2">
    <citation type="journal article" date="2023" name="Int. J. Syst. Evol. Microbiol.">
        <title>Streptomyces marispadix sp. nov., isolated from marine beach sediment of the Northern Coast of Portugal.</title>
        <authorList>
            <person name="dos Santos J.D.N."/>
            <person name="Vitorino I.R."/>
            <person name="Kallscheuer N."/>
            <person name="Srivastava A."/>
            <person name="Krautwurst S."/>
            <person name="Marz M."/>
            <person name="Jogler C."/>
            <person name="Lobo Da Cunha A."/>
            <person name="Catita J."/>
            <person name="Goncalves H."/>
            <person name="Gonzalez I."/>
            <person name="Reyes F."/>
            <person name="Lage O.M."/>
        </authorList>
    </citation>
    <scope>NUCLEOTIDE SEQUENCE</scope>
    <source>
        <strain evidence="3">M600PL45_2</strain>
    </source>
</reference>
<feature type="transmembrane region" description="Helical" evidence="2">
    <location>
        <begin position="56"/>
        <end position="74"/>
    </location>
</feature>
<feature type="compositionally biased region" description="Basic and acidic residues" evidence="1">
    <location>
        <begin position="17"/>
        <end position="28"/>
    </location>
</feature>
<keyword evidence="2" id="KW-0812">Transmembrane</keyword>
<feature type="region of interest" description="Disordered" evidence="1">
    <location>
        <begin position="1"/>
        <end position="50"/>
    </location>
</feature>
<name>A0ABS9T197_9ACTN</name>